<dbReference type="Gene3D" id="3.90.1200.10">
    <property type="match status" value="1"/>
</dbReference>
<sequence>MERIGQGRTAEIYAYSNEHIMKLYRMDFPHEAVQNEFRISELAFKKGLPVPQAVSLIEHTTSRAGIVFERIQGITLLSLIIQQPELLEQLAFKMADCHYRLHCERDDEGTLPLQKQILSGAIRNVRLLSEDDQARVLSYLTTLPDQQQICHGDFHPDNVMLSEAGDQYWVIDWMTGMSGDPAGDVARSWVILMSATLPEDTEPVIRMVFEKARESLVEFYIHHYMQLSGITRVAIESWMLPVAAARLDEDLPAQEVEQLLKFVQERIRLL</sequence>
<evidence type="ECO:0000313" key="3">
    <source>
        <dbReference type="Proteomes" id="UP001364764"/>
    </source>
</evidence>
<dbReference type="InterPro" id="IPR002575">
    <property type="entry name" value="Aminoglycoside_PTrfase"/>
</dbReference>
<evidence type="ECO:0000259" key="1">
    <source>
        <dbReference type="Pfam" id="PF01636"/>
    </source>
</evidence>
<dbReference type="InterPro" id="IPR011009">
    <property type="entry name" value="Kinase-like_dom_sf"/>
</dbReference>
<accession>A0ABD8AZI8</accession>
<dbReference type="InterPro" id="IPR051678">
    <property type="entry name" value="AGP_Transferase"/>
</dbReference>
<dbReference type="GeneID" id="93476360"/>
<protein>
    <submittedName>
        <fullName evidence="2">Aminoglycoside phosphotransferase family protein</fullName>
        <ecNumber evidence="2">2.7.1.-</ecNumber>
    </submittedName>
</protein>
<dbReference type="EC" id="2.7.1.-" evidence="2"/>
<feature type="domain" description="Aminoglycoside phosphotransferase" evidence="1">
    <location>
        <begin position="4"/>
        <end position="200"/>
    </location>
</feature>
<dbReference type="PANTHER" id="PTHR21310">
    <property type="entry name" value="AMINOGLYCOSIDE PHOSPHOTRANSFERASE-RELATED-RELATED"/>
    <property type="match status" value="1"/>
</dbReference>
<dbReference type="AlphaFoldDB" id="A0ABD8AZI8"/>
<proteinExistence type="predicted"/>
<dbReference type="Pfam" id="PF01636">
    <property type="entry name" value="APH"/>
    <property type="match status" value="1"/>
</dbReference>
<dbReference type="Proteomes" id="UP001364764">
    <property type="component" value="Chromosome"/>
</dbReference>
<keyword evidence="2" id="KW-0808">Transferase</keyword>
<reference evidence="2 3" key="1">
    <citation type="submission" date="2024-02" db="EMBL/GenBank/DDBJ databases">
        <title>Complete sequences of two Paenibacillus sp. strains and one Lysinibacillus strain isolated from the environment on STAA medium highlight biotechnological potential.</title>
        <authorList>
            <person name="Attere S.A."/>
            <person name="Piche L.C."/>
            <person name="Intertaglia L."/>
            <person name="Lami R."/>
            <person name="Charette S.J."/>
            <person name="Vincent A.T."/>
        </authorList>
    </citation>
    <scope>NUCLEOTIDE SEQUENCE [LARGE SCALE GENOMIC DNA]</scope>
    <source>
        <strain evidence="2 3">Y5S-7</strain>
    </source>
</reference>
<name>A0ABD8AZI8_PAEAM</name>
<evidence type="ECO:0000313" key="2">
    <source>
        <dbReference type="EMBL" id="WWP23010.1"/>
    </source>
</evidence>
<dbReference type="RefSeq" id="WP_076327822.1">
    <property type="nucleotide sequence ID" value="NZ_CP145892.1"/>
</dbReference>
<dbReference type="SUPFAM" id="SSF56112">
    <property type="entry name" value="Protein kinase-like (PK-like)"/>
    <property type="match status" value="1"/>
</dbReference>
<dbReference type="GO" id="GO:0016740">
    <property type="term" value="F:transferase activity"/>
    <property type="evidence" value="ECO:0007669"/>
    <property type="project" value="UniProtKB-KW"/>
</dbReference>
<organism evidence="2 3">
    <name type="scientific">Paenibacillus amylolyticus</name>
    <dbReference type="NCBI Taxonomy" id="1451"/>
    <lineage>
        <taxon>Bacteria</taxon>
        <taxon>Bacillati</taxon>
        <taxon>Bacillota</taxon>
        <taxon>Bacilli</taxon>
        <taxon>Bacillales</taxon>
        <taxon>Paenibacillaceae</taxon>
        <taxon>Paenibacillus</taxon>
    </lineage>
</organism>
<gene>
    <name evidence="2" type="ORF">V6668_12805</name>
</gene>
<dbReference type="EMBL" id="CP145892">
    <property type="protein sequence ID" value="WWP23010.1"/>
    <property type="molecule type" value="Genomic_DNA"/>
</dbReference>